<sequence>NFRCPESSVLFYLELLQFQSPASLDTTVFAAATSAGTPITSRRPILANWYSAEEPAWAYLIIMGLGWEERACYPMLDSHWMSHRGPRNLVGLS</sequence>
<organism evidence="1 2">
    <name type="scientific">Dissostichus eleginoides</name>
    <name type="common">Patagonian toothfish</name>
    <name type="synonym">Dissostichus amissus</name>
    <dbReference type="NCBI Taxonomy" id="100907"/>
    <lineage>
        <taxon>Eukaryota</taxon>
        <taxon>Metazoa</taxon>
        <taxon>Chordata</taxon>
        <taxon>Craniata</taxon>
        <taxon>Vertebrata</taxon>
        <taxon>Euteleostomi</taxon>
        <taxon>Actinopterygii</taxon>
        <taxon>Neopterygii</taxon>
        <taxon>Teleostei</taxon>
        <taxon>Neoteleostei</taxon>
        <taxon>Acanthomorphata</taxon>
        <taxon>Eupercaria</taxon>
        <taxon>Perciformes</taxon>
        <taxon>Notothenioidei</taxon>
        <taxon>Nototheniidae</taxon>
        <taxon>Dissostichus</taxon>
    </lineage>
</organism>
<dbReference type="AlphaFoldDB" id="A0AAD9C6H4"/>
<feature type="non-terminal residue" evidence="1">
    <location>
        <position position="93"/>
    </location>
</feature>
<evidence type="ECO:0000313" key="1">
    <source>
        <dbReference type="EMBL" id="KAK1895171.1"/>
    </source>
</evidence>
<proteinExistence type="predicted"/>
<accession>A0AAD9C6H4</accession>
<gene>
    <name evidence="1" type="ORF">KUDE01_020624</name>
</gene>
<dbReference type="Proteomes" id="UP001228049">
    <property type="component" value="Unassembled WGS sequence"/>
</dbReference>
<dbReference type="EMBL" id="JASDAP010000010">
    <property type="protein sequence ID" value="KAK1895171.1"/>
    <property type="molecule type" value="Genomic_DNA"/>
</dbReference>
<keyword evidence="2" id="KW-1185">Reference proteome</keyword>
<name>A0AAD9C6H4_DISEL</name>
<comment type="caution">
    <text evidence="1">The sequence shown here is derived from an EMBL/GenBank/DDBJ whole genome shotgun (WGS) entry which is preliminary data.</text>
</comment>
<reference evidence="1" key="1">
    <citation type="submission" date="2023-04" db="EMBL/GenBank/DDBJ databases">
        <title>Chromosome-level genome of Chaenocephalus aceratus.</title>
        <authorList>
            <person name="Park H."/>
        </authorList>
    </citation>
    <scope>NUCLEOTIDE SEQUENCE</scope>
    <source>
        <strain evidence="1">DE</strain>
        <tissue evidence="1">Muscle</tissue>
    </source>
</reference>
<protein>
    <submittedName>
        <fullName evidence="1">Highly reducing polyketide synthase sor1</fullName>
    </submittedName>
</protein>
<feature type="non-terminal residue" evidence="1">
    <location>
        <position position="1"/>
    </location>
</feature>
<evidence type="ECO:0000313" key="2">
    <source>
        <dbReference type="Proteomes" id="UP001228049"/>
    </source>
</evidence>